<feature type="transmembrane region" description="Helical" evidence="3">
    <location>
        <begin position="278"/>
        <end position="297"/>
    </location>
</feature>
<evidence type="ECO:0000256" key="1">
    <source>
        <dbReference type="PROSITE-ProRule" id="PRU00206"/>
    </source>
</evidence>
<feature type="signal peptide" evidence="4">
    <location>
        <begin position="1"/>
        <end position="18"/>
    </location>
</feature>
<organism evidence="6">
    <name type="scientific">Arion vulgaris</name>
    <dbReference type="NCBI Taxonomy" id="1028688"/>
    <lineage>
        <taxon>Eukaryota</taxon>
        <taxon>Metazoa</taxon>
        <taxon>Spiralia</taxon>
        <taxon>Lophotrochozoa</taxon>
        <taxon>Mollusca</taxon>
        <taxon>Gastropoda</taxon>
        <taxon>Heterobranchia</taxon>
        <taxon>Euthyneura</taxon>
        <taxon>Panpulmonata</taxon>
        <taxon>Eupulmonata</taxon>
        <taxon>Stylommatophora</taxon>
        <taxon>Helicina</taxon>
        <taxon>Arionoidea</taxon>
        <taxon>Arionidae</taxon>
        <taxon>Arion</taxon>
    </lineage>
</organism>
<sequence>MLPLTVLTLVVMSCTAEAERICPKGYWMRRTSVGEIRCDLCIDGVNYISENDHQKRECNSCSKIQNSTLEILVKACYRDADAVIICLSGYYRENGVCKHCSVCEHEIRPCQDYSDAICCSDKDDKRKICNITNKSTPAGASTVEPHAASASTEEPHGHCSPSLNWTDICKTDSFDQAKCKNCCPLVYAEKFFNGHSITRTCEEEISSSVSWFVYAIVIVTILHFFVYLMSIVNIAVWPWLMKKQAKIDSIMYWLSIIFPLLISGLSMSIFWVTSSMSIFGKVYAAFVGVYAVCYLIWSKYRFIQDGGDKNKSQDVDAATKLMEQEKENK</sequence>
<dbReference type="EMBL" id="HACG01043446">
    <property type="protein sequence ID" value="CEK90311.1"/>
    <property type="molecule type" value="Transcribed_RNA"/>
</dbReference>
<evidence type="ECO:0000259" key="5">
    <source>
        <dbReference type="PROSITE" id="PS50050"/>
    </source>
</evidence>
<evidence type="ECO:0000256" key="2">
    <source>
        <dbReference type="SAM" id="MobiDB-lite"/>
    </source>
</evidence>
<keyword evidence="3" id="KW-0812">Transmembrane</keyword>
<dbReference type="InterPro" id="IPR001368">
    <property type="entry name" value="TNFR/NGFR_Cys_rich_reg"/>
</dbReference>
<protein>
    <recommendedName>
        <fullName evidence="5">TNFR-Cys domain-containing protein</fullName>
    </recommendedName>
</protein>
<feature type="domain" description="TNFR-Cys" evidence="5">
    <location>
        <begin position="85"/>
        <end position="118"/>
    </location>
</feature>
<feature type="chain" id="PRO_5002124657" description="TNFR-Cys domain-containing protein" evidence="4">
    <location>
        <begin position="19"/>
        <end position="329"/>
    </location>
</feature>
<feature type="transmembrane region" description="Helical" evidence="3">
    <location>
        <begin position="211"/>
        <end position="240"/>
    </location>
</feature>
<evidence type="ECO:0000313" key="6">
    <source>
        <dbReference type="EMBL" id="CEK90311.1"/>
    </source>
</evidence>
<feature type="repeat" description="TNFR-Cys" evidence="1">
    <location>
        <begin position="85"/>
        <end position="118"/>
    </location>
</feature>
<feature type="region of interest" description="Disordered" evidence="2">
    <location>
        <begin position="138"/>
        <end position="158"/>
    </location>
</feature>
<comment type="caution">
    <text evidence="1">Lacks conserved residue(s) required for the propagation of feature annotation.</text>
</comment>
<dbReference type="AlphaFoldDB" id="A0A0B7BDB5"/>
<feature type="transmembrane region" description="Helical" evidence="3">
    <location>
        <begin position="252"/>
        <end position="272"/>
    </location>
</feature>
<evidence type="ECO:0000256" key="4">
    <source>
        <dbReference type="SAM" id="SignalP"/>
    </source>
</evidence>
<accession>A0A0B7BDB5</accession>
<proteinExistence type="predicted"/>
<name>A0A0B7BDB5_9EUPU</name>
<evidence type="ECO:0000256" key="3">
    <source>
        <dbReference type="SAM" id="Phobius"/>
    </source>
</evidence>
<keyword evidence="3" id="KW-0472">Membrane</keyword>
<reference evidence="6" key="1">
    <citation type="submission" date="2014-12" db="EMBL/GenBank/DDBJ databases">
        <title>Insight into the proteome of Arion vulgaris.</title>
        <authorList>
            <person name="Aradska J."/>
            <person name="Bulat T."/>
            <person name="Smidak R."/>
            <person name="Sarate P."/>
            <person name="Gangsoo J."/>
            <person name="Sialana F."/>
            <person name="Bilban M."/>
            <person name="Lubec G."/>
        </authorList>
    </citation>
    <scope>NUCLEOTIDE SEQUENCE</scope>
    <source>
        <tissue evidence="6">Skin</tissue>
    </source>
</reference>
<gene>
    <name evidence="6" type="primary">ORF176085</name>
</gene>
<dbReference type="PROSITE" id="PS50050">
    <property type="entry name" value="TNFR_NGFR_2"/>
    <property type="match status" value="1"/>
</dbReference>
<keyword evidence="4" id="KW-0732">Signal</keyword>
<keyword evidence="3" id="KW-1133">Transmembrane helix</keyword>